<dbReference type="InterPro" id="IPR036412">
    <property type="entry name" value="HAD-like_sf"/>
</dbReference>
<sequence length="258" mass="29100">MGGMTDDLNGRGVALFDMDGTLLPWDTQYVFSCFVVRRHPWRRLLVLLFLACIPLYMLGIWDENRMKRAYLIYLWGLPAETVARYGKEFGLLAQEWIYPELKERLQEHQRNGDLCLMVSASPTFYAEPLGDLLGFDGVLGTDVLLESRMPAMPELPAGNNKGCVKVERLRAQGVLPEHGVLQNSTAYSDSSADMPMLLSCGRRVLVNPSLSLKEEARLAGAECLYPPTPWNGKCDKIWKIFLFVMGMNNISDCNRIDS</sequence>
<keyword evidence="1" id="KW-0472">Membrane</keyword>
<evidence type="ECO:0008006" key="4">
    <source>
        <dbReference type="Google" id="ProtNLM"/>
    </source>
</evidence>
<evidence type="ECO:0000313" key="3">
    <source>
        <dbReference type="Proteomes" id="UP000236000"/>
    </source>
</evidence>
<dbReference type="NCBIfam" id="TIGR01488">
    <property type="entry name" value="HAD-SF-IB"/>
    <property type="match status" value="1"/>
</dbReference>
<organism evidence="2 3">
    <name type="scientific">Akkermansia muciniphila</name>
    <dbReference type="NCBI Taxonomy" id="239935"/>
    <lineage>
        <taxon>Bacteria</taxon>
        <taxon>Pseudomonadati</taxon>
        <taxon>Verrucomicrobiota</taxon>
        <taxon>Verrucomicrobiia</taxon>
        <taxon>Verrucomicrobiales</taxon>
        <taxon>Akkermansiaceae</taxon>
        <taxon>Akkermansia</taxon>
    </lineage>
</organism>
<evidence type="ECO:0000313" key="2">
    <source>
        <dbReference type="EMBL" id="PNC19764.1"/>
    </source>
</evidence>
<accession>A0A2N8HGB3</accession>
<protein>
    <recommendedName>
        <fullName evidence="4">HAD-IB family hydrolase</fullName>
    </recommendedName>
</protein>
<evidence type="ECO:0000256" key="1">
    <source>
        <dbReference type="SAM" id="Phobius"/>
    </source>
</evidence>
<dbReference type="InterPro" id="IPR023214">
    <property type="entry name" value="HAD_sf"/>
</dbReference>
<keyword evidence="1" id="KW-1133">Transmembrane helix</keyword>
<dbReference type="Gene3D" id="3.40.50.1000">
    <property type="entry name" value="HAD superfamily/HAD-like"/>
    <property type="match status" value="1"/>
</dbReference>
<comment type="caution">
    <text evidence="2">The sequence shown here is derived from an EMBL/GenBank/DDBJ whole genome shotgun (WGS) entry which is preliminary data.</text>
</comment>
<dbReference type="AlphaFoldDB" id="A0A2N8HGB3"/>
<dbReference type="SUPFAM" id="SSF56784">
    <property type="entry name" value="HAD-like"/>
    <property type="match status" value="1"/>
</dbReference>
<name>A0A2N8HGB3_9BACT</name>
<proteinExistence type="predicted"/>
<keyword evidence="1" id="KW-0812">Transmembrane</keyword>
<dbReference type="OrthoDB" id="9784466at2"/>
<gene>
    <name evidence="2" type="ORF">CXU22_01775</name>
</gene>
<dbReference type="Proteomes" id="UP000236000">
    <property type="component" value="Unassembled WGS sequence"/>
</dbReference>
<reference evidence="2 3" key="1">
    <citation type="journal article" date="2017" name="BMC Genomics">
        <title>Genome sequencing of 39 Akkermansia muciniphila isolates reveals its population structure, genomic and functional diverisity, and global distribution in mammalian gut microbiotas.</title>
        <authorList>
            <person name="Guo X."/>
            <person name="Li S."/>
            <person name="Zhang J."/>
            <person name="Wu F."/>
            <person name="Li X."/>
            <person name="Wu D."/>
            <person name="Zhang M."/>
            <person name="Ou Z."/>
            <person name="Jie Z."/>
            <person name="Yan Q."/>
            <person name="Li P."/>
            <person name="Yi J."/>
            <person name="Peng Y."/>
        </authorList>
    </citation>
    <scope>NUCLEOTIDE SEQUENCE [LARGE SCALE GENOMIC DNA]</scope>
    <source>
        <strain evidence="2 3">GP24</strain>
    </source>
</reference>
<dbReference type="Gene3D" id="1.20.1440.100">
    <property type="entry name" value="SG protein - dephosphorylation function"/>
    <property type="match status" value="1"/>
</dbReference>
<feature type="transmembrane region" description="Helical" evidence="1">
    <location>
        <begin position="44"/>
        <end position="61"/>
    </location>
</feature>
<dbReference type="EMBL" id="PJKA01000003">
    <property type="protein sequence ID" value="PNC19764.1"/>
    <property type="molecule type" value="Genomic_DNA"/>
</dbReference>
<dbReference type="Pfam" id="PF12710">
    <property type="entry name" value="HAD"/>
    <property type="match status" value="1"/>
</dbReference>